<dbReference type="InterPro" id="IPR007219">
    <property type="entry name" value="XnlR_reg_dom"/>
</dbReference>
<evidence type="ECO:0000256" key="1">
    <source>
        <dbReference type="ARBA" id="ARBA00022723"/>
    </source>
</evidence>
<feature type="compositionally biased region" description="Polar residues" evidence="3">
    <location>
        <begin position="78"/>
        <end position="103"/>
    </location>
</feature>
<dbReference type="Gene3D" id="4.10.240.10">
    <property type="entry name" value="Zn(2)-C6 fungal-type DNA-binding domain"/>
    <property type="match status" value="1"/>
</dbReference>
<dbReference type="Pfam" id="PF04082">
    <property type="entry name" value="Fungal_trans"/>
    <property type="match status" value="1"/>
</dbReference>
<evidence type="ECO:0000259" key="4">
    <source>
        <dbReference type="PROSITE" id="PS50048"/>
    </source>
</evidence>
<accession>A0A4S4KDM7</accession>
<organism evidence="5 6">
    <name type="scientific">Hermanssonia centrifuga</name>
    <dbReference type="NCBI Taxonomy" id="98765"/>
    <lineage>
        <taxon>Eukaryota</taxon>
        <taxon>Fungi</taxon>
        <taxon>Dikarya</taxon>
        <taxon>Basidiomycota</taxon>
        <taxon>Agaricomycotina</taxon>
        <taxon>Agaricomycetes</taxon>
        <taxon>Polyporales</taxon>
        <taxon>Meruliaceae</taxon>
        <taxon>Hermanssonia</taxon>
    </lineage>
</organism>
<dbReference type="CDD" id="cd00067">
    <property type="entry name" value="GAL4"/>
    <property type="match status" value="1"/>
</dbReference>
<dbReference type="GO" id="GO:0006351">
    <property type="term" value="P:DNA-templated transcription"/>
    <property type="evidence" value="ECO:0007669"/>
    <property type="project" value="InterPro"/>
</dbReference>
<dbReference type="PROSITE" id="PS00463">
    <property type="entry name" value="ZN2_CY6_FUNGAL_1"/>
    <property type="match status" value="1"/>
</dbReference>
<feature type="compositionally biased region" description="Polar residues" evidence="3">
    <location>
        <begin position="135"/>
        <end position="147"/>
    </location>
</feature>
<dbReference type="PANTHER" id="PTHR47783:SF1">
    <property type="entry name" value="ZN(II)2CYS6 TRANSCRIPTION FACTOR (EUROFUNG)"/>
    <property type="match status" value="1"/>
</dbReference>
<dbReference type="AlphaFoldDB" id="A0A4S4KDM7"/>
<dbReference type="PANTHER" id="PTHR47783">
    <property type="entry name" value="ZN(II)2CYS6 TRANSCRIPTION FACTOR (EUROFUNG)-RELATED"/>
    <property type="match status" value="1"/>
</dbReference>
<comment type="caution">
    <text evidence="5">The sequence shown here is derived from an EMBL/GenBank/DDBJ whole genome shotgun (WGS) entry which is preliminary data.</text>
</comment>
<sequence>MPSMEDIRFVLEAPQVNRVQKKRPRLVTSCDNCRLKKIKCIQPEPNVICEACSNAHVSCRFRDRERYFAERSRAVSGTAPTQSGSMQKSKATHPDQTSSTSSDLRPDDTTHGGVTRSQAHHTPSYHPYRGVANASPITRSGSESEVSTPEPVLGPLFDPKQPNRPMPNLMMTFIQVFFDNLNVYFPFLAYDETFRQFFEQELSPLLANCIAALAVRYAECAEVTERGNMYVTDLYCDKAKALVAPVIHMPTIDTLHSLILLAWAEFKRNRITVFCAYGQMAVHMAVQMRISDEKIVEQMAHSEYERNMLRSTWASVQQLDLSINANSGAL</sequence>
<dbReference type="InterPro" id="IPR036864">
    <property type="entry name" value="Zn2-C6_fun-type_DNA-bd_sf"/>
</dbReference>
<reference evidence="5 6" key="1">
    <citation type="submission" date="2019-02" db="EMBL/GenBank/DDBJ databases">
        <title>Genome sequencing of the rare red list fungi Phlebia centrifuga.</title>
        <authorList>
            <person name="Buettner E."/>
            <person name="Kellner H."/>
        </authorList>
    </citation>
    <scope>NUCLEOTIDE SEQUENCE [LARGE SCALE GENOMIC DNA]</scope>
    <source>
        <strain evidence="5 6">DSM 108282</strain>
    </source>
</reference>
<dbReference type="GO" id="GO:0003677">
    <property type="term" value="F:DNA binding"/>
    <property type="evidence" value="ECO:0007669"/>
    <property type="project" value="InterPro"/>
</dbReference>
<gene>
    <name evidence="5" type="ORF">EW026_g5606</name>
</gene>
<keyword evidence="2" id="KW-0539">Nucleus</keyword>
<evidence type="ECO:0000313" key="5">
    <source>
        <dbReference type="EMBL" id="THG96175.1"/>
    </source>
</evidence>
<dbReference type="SMART" id="SM00066">
    <property type="entry name" value="GAL4"/>
    <property type="match status" value="1"/>
</dbReference>
<keyword evidence="6" id="KW-1185">Reference proteome</keyword>
<evidence type="ECO:0000313" key="6">
    <source>
        <dbReference type="Proteomes" id="UP000309038"/>
    </source>
</evidence>
<feature type="domain" description="Zn(2)-C6 fungal-type" evidence="4">
    <location>
        <begin position="29"/>
        <end position="61"/>
    </location>
</feature>
<dbReference type="PROSITE" id="PS50048">
    <property type="entry name" value="ZN2_CY6_FUNGAL_2"/>
    <property type="match status" value="1"/>
</dbReference>
<feature type="region of interest" description="Disordered" evidence="3">
    <location>
        <begin position="71"/>
        <end position="160"/>
    </location>
</feature>
<evidence type="ECO:0000256" key="2">
    <source>
        <dbReference type="ARBA" id="ARBA00023242"/>
    </source>
</evidence>
<dbReference type="Pfam" id="PF00172">
    <property type="entry name" value="Zn_clus"/>
    <property type="match status" value="1"/>
</dbReference>
<dbReference type="Proteomes" id="UP000309038">
    <property type="component" value="Unassembled WGS sequence"/>
</dbReference>
<keyword evidence="1" id="KW-0479">Metal-binding</keyword>
<proteinExistence type="predicted"/>
<dbReference type="GO" id="GO:0008270">
    <property type="term" value="F:zinc ion binding"/>
    <property type="evidence" value="ECO:0007669"/>
    <property type="project" value="InterPro"/>
</dbReference>
<dbReference type="CDD" id="cd12148">
    <property type="entry name" value="fungal_TF_MHR"/>
    <property type="match status" value="1"/>
</dbReference>
<dbReference type="SUPFAM" id="SSF57701">
    <property type="entry name" value="Zn2/Cys6 DNA-binding domain"/>
    <property type="match status" value="1"/>
</dbReference>
<protein>
    <recommendedName>
        <fullName evidence="4">Zn(2)-C6 fungal-type domain-containing protein</fullName>
    </recommendedName>
</protein>
<dbReference type="GO" id="GO:0000981">
    <property type="term" value="F:DNA-binding transcription factor activity, RNA polymerase II-specific"/>
    <property type="evidence" value="ECO:0007669"/>
    <property type="project" value="InterPro"/>
</dbReference>
<name>A0A4S4KDM7_9APHY</name>
<dbReference type="EMBL" id="SGPJ01000255">
    <property type="protein sequence ID" value="THG96175.1"/>
    <property type="molecule type" value="Genomic_DNA"/>
</dbReference>
<dbReference type="InterPro" id="IPR001138">
    <property type="entry name" value="Zn2Cys6_DnaBD"/>
</dbReference>
<evidence type="ECO:0000256" key="3">
    <source>
        <dbReference type="SAM" id="MobiDB-lite"/>
    </source>
</evidence>